<dbReference type="InterPro" id="IPR029479">
    <property type="entry name" value="Nitroreductase"/>
</dbReference>
<keyword evidence="7" id="KW-0520">NAD</keyword>
<feature type="domain" description="Nitroreductase" evidence="8">
    <location>
        <begin position="11"/>
        <end position="168"/>
    </location>
</feature>
<dbReference type="PANTHER" id="PTHR43821:SF1">
    <property type="entry name" value="NAD(P)H NITROREDUCTASE YDJA-RELATED"/>
    <property type="match status" value="1"/>
</dbReference>
<keyword evidence="10" id="KW-1185">Reference proteome</keyword>
<keyword evidence="5" id="KW-0521">NADP</keyword>
<comment type="cofactor">
    <cofactor evidence="1">
        <name>FMN</name>
        <dbReference type="ChEBI" id="CHEBI:58210"/>
    </cofactor>
</comment>
<dbReference type="STRING" id="1685010.A0O34_13670"/>
<sequence length="177" mass="20244">MNKAEVLKEIIEQRKSIFPKDYTETEMSQEIINEILNSATFAPNHKRTKPWRFKIFKGEEKAKLASEMQAIYKASQPEQLFLEKKYNDIGFKINKADAVASIIVNFSGMVPEWEEIAAVSMAVQNMYLTCTANNIGCYWSSPKIVDQLKDSLTIEENQKCLGLFYMGKVDHFNNGSV</sequence>
<evidence type="ECO:0000256" key="1">
    <source>
        <dbReference type="ARBA" id="ARBA00001917"/>
    </source>
</evidence>
<dbReference type="EMBL" id="CP015199">
    <property type="protein sequence ID" value="ANF51489.1"/>
    <property type="molecule type" value="Genomic_DNA"/>
</dbReference>
<dbReference type="KEGG" id="chh:A0O34_13670"/>
<dbReference type="OrthoDB" id="9804207at2"/>
<evidence type="ECO:0000259" key="8">
    <source>
        <dbReference type="Pfam" id="PF00881"/>
    </source>
</evidence>
<dbReference type="InterPro" id="IPR026021">
    <property type="entry name" value="YdjA-like"/>
</dbReference>
<dbReference type="InterPro" id="IPR052530">
    <property type="entry name" value="NAD(P)H_nitroreductase"/>
</dbReference>
<dbReference type="CDD" id="cd02135">
    <property type="entry name" value="YdjA-like"/>
    <property type="match status" value="1"/>
</dbReference>
<dbReference type="InterPro" id="IPR000415">
    <property type="entry name" value="Nitroreductase-like"/>
</dbReference>
<evidence type="ECO:0000256" key="2">
    <source>
        <dbReference type="ARBA" id="ARBA00007118"/>
    </source>
</evidence>
<evidence type="ECO:0000256" key="4">
    <source>
        <dbReference type="ARBA" id="ARBA00022643"/>
    </source>
</evidence>
<comment type="similarity">
    <text evidence="2">Belongs to the nitroreductase family.</text>
</comment>
<proteinExistence type="inferred from homology"/>
<gene>
    <name evidence="9" type="ORF">A0O34_13670</name>
</gene>
<keyword evidence="3" id="KW-0285">Flavoprotein</keyword>
<evidence type="ECO:0000313" key="9">
    <source>
        <dbReference type="EMBL" id="ANF51489.1"/>
    </source>
</evidence>
<dbReference type="Gene3D" id="3.40.109.10">
    <property type="entry name" value="NADH Oxidase"/>
    <property type="match status" value="1"/>
</dbReference>
<keyword evidence="4" id="KW-0288">FMN</keyword>
<reference evidence="9 10" key="1">
    <citation type="submission" date="2016-04" db="EMBL/GenBank/DDBJ databases">
        <title>Complete Genome Sequence of Chryseobacterium sp. IHBB 10212.</title>
        <authorList>
            <person name="Pal M."/>
            <person name="Swarnkar M.K."/>
            <person name="Kaushal K."/>
            <person name="Chhibber S."/>
            <person name="Singh A.K."/>
            <person name="Gulati A."/>
        </authorList>
    </citation>
    <scope>NUCLEOTIDE SEQUENCE [LARGE SCALE GENOMIC DNA]</scope>
    <source>
        <strain evidence="9 10">IHBB 10212</strain>
    </source>
</reference>
<evidence type="ECO:0000256" key="7">
    <source>
        <dbReference type="ARBA" id="ARBA00023027"/>
    </source>
</evidence>
<dbReference type="Proteomes" id="UP000077824">
    <property type="component" value="Chromosome"/>
</dbReference>
<evidence type="ECO:0000256" key="5">
    <source>
        <dbReference type="ARBA" id="ARBA00022857"/>
    </source>
</evidence>
<protein>
    <submittedName>
        <fullName evidence="9">Nitroreductase</fullName>
    </submittedName>
</protein>
<evidence type="ECO:0000313" key="10">
    <source>
        <dbReference type="Proteomes" id="UP000077824"/>
    </source>
</evidence>
<evidence type="ECO:0000256" key="6">
    <source>
        <dbReference type="ARBA" id="ARBA00023002"/>
    </source>
</evidence>
<name>A0A172XWS4_9FLAO</name>
<keyword evidence="6" id="KW-0560">Oxidoreductase</keyword>
<dbReference type="Pfam" id="PF00881">
    <property type="entry name" value="Nitroreductase"/>
    <property type="match status" value="1"/>
</dbReference>
<accession>A0A172XWS4</accession>
<dbReference type="SUPFAM" id="SSF55469">
    <property type="entry name" value="FMN-dependent nitroreductase-like"/>
    <property type="match status" value="1"/>
</dbReference>
<evidence type="ECO:0000256" key="3">
    <source>
        <dbReference type="ARBA" id="ARBA00022630"/>
    </source>
</evidence>
<dbReference type="RefSeq" id="WP_066755399.1">
    <property type="nucleotide sequence ID" value="NZ_CP015199.1"/>
</dbReference>
<dbReference type="PANTHER" id="PTHR43821">
    <property type="entry name" value="NAD(P)H NITROREDUCTASE YDJA-RELATED"/>
    <property type="match status" value="1"/>
</dbReference>
<dbReference type="AlphaFoldDB" id="A0A172XWS4"/>
<dbReference type="GO" id="GO:0016491">
    <property type="term" value="F:oxidoreductase activity"/>
    <property type="evidence" value="ECO:0007669"/>
    <property type="project" value="UniProtKB-KW"/>
</dbReference>
<organism evidence="9 10">
    <name type="scientific">Chryseobacterium glaciei</name>
    <dbReference type="NCBI Taxonomy" id="1685010"/>
    <lineage>
        <taxon>Bacteria</taxon>
        <taxon>Pseudomonadati</taxon>
        <taxon>Bacteroidota</taxon>
        <taxon>Flavobacteriia</taxon>
        <taxon>Flavobacteriales</taxon>
        <taxon>Weeksellaceae</taxon>
        <taxon>Chryseobacterium group</taxon>
        <taxon>Chryseobacterium</taxon>
    </lineage>
</organism>